<feature type="transmembrane region" description="Helical" evidence="6">
    <location>
        <begin position="104"/>
        <end position="122"/>
    </location>
</feature>
<keyword evidence="5" id="KW-0807">Transducer</keyword>
<dbReference type="EMBL" id="JAODUP010001023">
    <property type="protein sequence ID" value="KAK2141895.1"/>
    <property type="molecule type" value="Genomic_DNA"/>
</dbReference>
<feature type="transmembrane region" description="Helical" evidence="6">
    <location>
        <begin position="32"/>
        <end position="52"/>
    </location>
</feature>
<reference evidence="7" key="1">
    <citation type="journal article" date="2023" name="Mol. Biol. Evol.">
        <title>Third-Generation Sequencing Reveals the Adaptive Role of the Epigenome in Three Deep-Sea Polychaetes.</title>
        <authorList>
            <person name="Perez M."/>
            <person name="Aroh O."/>
            <person name="Sun Y."/>
            <person name="Lan Y."/>
            <person name="Juniper S.K."/>
            <person name="Young C.R."/>
            <person name="Angers B."/>
            <person name="Qian P.Y."/>
        </authorList>
    </citation>
    <scope>NUCLEOTIDE SEQUENCE</scope>
    <source>
        <strain evidence="7">P08H-3</strain>
    </source>
</reference>
<dbReference type="PANTHER" id="PTHR24229">
    <property type="entry name" value="NEUROPEPTIDES RECEPTOR"/>
    <property type="match status" value="1"/>
</dbReference>
<dbReference type="Proteomes" id="UP001208570">
    <property type="component" value="Unassembled WGS sequence"/>
</dbReference>
<feature type="transmembrane region" description="Helical" evidence="6">
    <location>
        <begin position="309"/>
        <end position="330"/>
    </location>
</feature>
<dbReference type="GO" id="GO:0042277">
    <property type="term" value="F:peptide binding"/>
    <property type="evidence" value="ECO:0007669"/>
    <property type="project" value="TreeGrafter"/>
</dbReference>
<name>A0AAD9MQP2_9ANNE</name>
<evidence type="ECO:0000256" key="6">
    <source>
        <dbReference type="SAM" id="Phobius"/>
    </source>
</evidence>
<dbReference type="SUPFAM" id="SSF81321">
    <property type="entry name" value="Family A G protein-coupled receptor-like"/>
    <property type="match status" value="1"/>
</dbReference>
<organism evidence="7 8">
    <name type="scientific">Paralvinella palmiformis</name>
    <dbReference type="NCBI Taxonomy" id="53620"/>
    <lineage>
        <taxon>Eukaryota</taxon>
        <taxon>Metazoa</taxon>
        <taxon>Spiralia</taxon>
        <taxon>Lophotrochozoa</taxon>
        <taxon>Annelida</taxon>
        <taxon>Polychaeta</taxon>
        <taxon>Sedentaria</taxon>
        <taxon>Canalipalpata</taxon>
        <taxon>Terebellida</taxon>
        <taxon>Terebelliformia</taxon>
        <taxon>Alvinellidae</taxon>
        <taxon>Paralvinella</taxon>
    </lineage>
</organism>
<keyword evidence="2" id="KW-1003">Cell membrane</keyword>
<dbReference type="AlphaFoldDB" id="A0AAD9MQP2"/>
<dbReference type="CDD" id="cd00637">
    <property type="entry name" value="7tm_classA_rhodopsin-like"/>
    <property type="match status" value="1"/>
</dbReference>
<dbReference type="GO" id="GO:0004930">
    <property type="term" value="F:G protein-coupled receptor activity"/>
    <property type="evidence" value="ECO:0007669"/>
    <property type="project" value="UniProtKB-KW"/>
</dbReference>
<dbReference type="GO" id="GO:0005886">
    <property type="term" value="C:plasma membrane"/>
    <property type="evidence" value="ECO:0007669"/>
    <property type="project" value="UniProtKB-SubCell"/>
</dbReference>
<evidence type="ECO:0000256" key="2">
    <source>
        <dbReference type="ARBA" id="ARBA00022475"/>
    </source>
</evidence>
<evidence type="ECO:0000313" key="7">
    <source>
        <dbReference type="EMBL" id="KAK2141895.1"/>
    </source>
</evidence>
<feature type="transmembrane region" description="Helical" evidence="6">
    <location>
        <begin position="64"/>
        <end position="84"/>
    </location>
</feature>
<feature type="transmembrane region" description="Helical" evidence="6">
    <location>
        <begin position="270"/>
        <end position="289"/>
    </location>
</feature>
<keyword evidence="3" id="KW-0297">G-protein coupled receptor</keyword>
<evidence type="ECO:0000256" key="1">
    <source>
        <dbReference type="ARBA" id="ARBA00004651"/>
    </source>
</evidence>
<comment type="caution">
    <text evidence="7">The sequence shown here is derived from an EMBL/GenBank/DDBJ whole genome shotgun (WGS) entry which is preliminary data.</text>
</comment>
<dbReference type="Gene3D" id="1.20.1070.10">
    <property type="entry name" value="Rhodopsin 7-helix transmembrane proteins"/>
    <property type="match status" value="1"/>
</dbReference>
<dbReference type="GO" id="GO:0043005">
    <property type="term" value="C:neuron projection"/>
    <property type="evidence" value="ECO:0007669"/>
    <property type="project" value="TreeGrafter"/>
</dbReference>
<protein>
    <recommendedName>
        <fullName evidence="9">G-protein coupled receptors family 1 profile domain-containing protein</fullName>
    </recommendedName>
</protein>
<dbReference type="PANTHER" id="PTHR24229:SF96">
    <property type="entry name" value="G-PROTEIN COUPLED RECEPTORS FAMILY 1 PROFILE DOMAIN-CONTAINING PROTEIN"/>
    <property type="match status" value="1"/>
</dbReference>
<evidence type="ECO:0000256" key="5">
    <source>
        <dbReference type="ARBA" id="ARBA00023224"/>
    </source>
</evidence>
<feature type="transmembrane region" description="Helical" evidence="6">
    <location>
        <begin position="198"/>
        <end position="217"/>
    </location>
</feature>
<proteinExistence type="predicted"/>
<accession>A0AAD9MQP2</accession>
<gene>
    <name evidence="7" type="ORF">LSH36_1023g01001</name>
</gene>
<keyword evidence="6" id="KW-0472">Membrane</keyword>
<keyword evidence="4" id="KW-0675">Receptor</keyword>
<evidence type="ECO:0000256" key="3">
    <source>
        <dbReference type="ARBA" id="ARBA00023040"/>
    </source>
</evidence>
<keyword evidence="8" id="KW-1185">Reference proteome</keyword>
<evidence type="ECO:0000256" key="4">
    <source>
        <dbReference type="ARBA" id="ARBA00023170"/>
    </source>
</evidence>
<evidence type="ECO:0008006" key="9">
    <source>
        <dbReference type="Google" id="ProtNLM"/>
    </source>
</evidence>
<feature type="transmembrane region" description="Helical" evidence="6">
    <location>
        <begin position="143"/>
        <end position="162"/>
    </location>
</feature>
<sequence length="373" mass="42578">MDIFLLDSNFQANDSDRDVRMVANVFHALKDYGTPFVIALALASNVSIMAIVYKTRLKEHVTMIYACAELLSGTFSLTSVASAWMTSYVPGMRHSDWWCMVTSFNTHLTSFLSLWFVLFLTCDRTIVLFKPRCLECVNYLQNSLVAAVLAGLLTLSGIAIYMNESLLFGAVVISGRIMCLPRSEFSRDWSVISIMDTAVNFITVHAIIVASNTYNAVQYRRRNCEMRTRAGSFVFRNNNKKAAKTAPSRRRRLSRSEFCLDMDLLKMSILLTYGYLALVLPGNCLRFIVSIGTLQPEQYPRAYVWQQLLFYIYILRTILLPLCMFYVSVVRQAFGICCRKSISRMTRSRRTNVAEFPTVPFESNRHVVQITNL</sequence>
<keyword evidence="6" id="KW-0812">Transmembrane</keyword>
<comment type="subcellular location">
    <subcellularLocation>
        <location evidence="1">Cell membrane</location>
        <topology evidence="1">Multi-pass membrane protein</topology>
    </subcellularLocation>
</comment>
<evidence type="ECO:0000313" key="8">
    <source>
        <dbReference type="Proteomes" id="UP001208570"/>
    </source>
</evidence>
<keyword evidence="6" id="KW-1133">Transmembrane helix</keyword>